<keyword evidence="1" id="KW-1133">Transmembrane helix</keyword>
<reference evidence="2 3" key="1">
    <citation type="submission" date="2017-01" db="EMBL/GenBank/DDBJ databases">
        <title>Bacillus cereus isolates.</title>
        <authorList>
            <person name="Beno S.M."/>
        </authorList>
    </citation>
    <scope>NUCLEOTIDE SEQUENCE [LARGE SCALE GENOMIC DNA]</scope>
    <source>
        <strain evidence="2 3">FSL W7-1108</strain>
    </source>
</reference>
<keyword evidence="1" id="KW-0812">Transmembrane</keyword>
<proteinExistence type="predicted"/>
<evidence type="ECO:0000313" key="2">
    <source>
        <dbReference type="EMBL" id="OOR04787.1"/>
    </source>
</evidence>
<evidence type="ECO:0000256" key="1">
    <source>
        <dbReference type="SAM" id="Phobius"/>
    </source>
</evidence>
<dbReference type="RefSeq" id="WP_071743995.1">
    <property type="nucleotide sequence ID" value="NZ_JBCMNA010000026.1"/>
</dbReference>
<keyword evidence="1" id="KW-0472">Membrane</keyword>
<sequence>MPIITFSFIFILLLFFLIINSIRRGALDTKYSILWIFVCIAMAILSSTDKIINWIGKLLHVEYPPSVLFLFGLLFCFILIFDLTRKVSKQHHQLVTLTQDYALLKQKLNNKEQNDSLHDA</sequence>
<comment type="caution">
    <text evidence="2">The sequence shown here is derived from an EMBL/GenBank/DDBJ whole genome shotgun (WGS) entry which is preliminary data.</text>
</comment>
<dbReference type="Pfam" id="PF10066">
    <property type="entry name" value="DUF2304"/>
    <property type="match status" value="1"/>
</dbReference>
<dbReference type="Proteomes" id="UP000190696">
    <property type="component" value="Unassembled WGS sequence"/>
</dbReference>
<gene>
    <name evidence="2" type="ORF">BW900_20595</name>
</gene>
<protein>
    <recommendedName>
        <fullName evidence="4">DUF2304 domain-containing protein</fullName>
    </recommendedName>
</protein>
<dbReference type="AlphaFoldDB" id="A0A1S9T4B6"/>
<evidence type="ECO:0000313" key="3">
    <source>
        <dbReference type="Proteomes" id="UP000190696"/>
    </source>
</evidence>
<dbReference type="InterPro" id="IPR019277">
    <property type="entry name" value="DUF2304"/>
</dbReference>
<feature type="transmembrane region" description="Helical" evidence="1">
    <location>
        <begin position="34"/>
        <end position="55"/>
    </location>
</feature>
<evidence type="ECO:0008006" key="4">
    <source>
        <dbReference type="Google" id="ProtNLM"/>
    </source>
</evidence>
<name>A0A1S9T4B6_BACMY</name>
<accession>A0A1S9T4B6</accession>
<feature type="transmembrane region" description="Helical" evidence="1">
    <location>
        <begin position="6"/>
        <end position="22"/>
    </location>
</feature>
<dbReference type="EMBL" id="MUAI01000021">
    <property type="protein sequence ID" value="OOR04787.1"/>
    <property type="molecule type" value="Genomic_DNA"/>
</dbReference>
<feature type="transmembrane region" description="Helical" evidence="1">
    <location>
        <begin position="67"/>
        <end position="84"/>
    </location>
</feature>
<organism evidence="2 3">
    <name type="scientific">Bacillus mycoides</name>
    <dbReference type="NCBI Taxonomy" id="1405"/>
    <lineage>
        <taxon>Bacteria</taxon>
        <taxon>Bacillati</taxon>
        <taxon>Bacillota</taxon>
        <taxon>Bacilli</taxon>
        <taxon>Bacillales</taxon>
        <taxon>Bacillaceae</taxon>
        <taxon>Bacillus</taxon>
        <taxon>Bacillus cereus group</taxon>
    </lineage>
</organism>